<feature type="domain" description="Methyl-accepting transducer" evidence="7">
    <location>
        <begin position="137"/>
        <end position="373"/>
    </location>
</feature>
<dbReference type="SUPFAM" id="SSF58104">
    <property type="entry name" value="Methyl-accepting chemotaxis protein (MCP) signaling domain"/>
    <property type="match status" value="1"/>
</dbReference>
<dbReference type="STRING" id="575540.Isop_1840"/>
<dbReference type="eggNOG" id="COG0840">
    <property type="taxonomic scope" value="Bacteria"/>
</dbReference>
<feature type="compositionally biased region" description="Polar residues" evidence="5">
    <location>
        <begin position="447"/>
        <end position="456"/>
    </location>
</feature>
<sequence length="463" mass="50257">MRQSVTFMGGVAGGMIALLAWVLPSLFSASMVGGLAGVGLGIALGAGIGLVASQASREAMLEALRSLRKPGTPPPSSGVEEFDELIGEFREELLRWKRVRDDVELAEQVARDLTGVGTAARADGAAITLLLTEIATNANHLLEELELLLDSSNRAATAAEQIEEPLSRTLETLDALFNNTQSISNNTALARRDTDFSSREIRRGLDQVQAMKEGMEKIEELVADNSGKIKRLSMSSIEISTIIEDIAKISSKTENLATNAKLAATRAREHGQEFSNIADEFRELSEKTADATNNIGERVRAIQAETQEISRAFEDELGKVEREANRVREANEALNRINEMSQRSANLVEGINRAVAEQVNATKDVLDDMKKVIKINEQTTTELTHARRHVEALARRCEQLRRLGRSEALRNLSGTTFAKTKSKGIGGFATPSLNGPEVEEPVAAPGATSSRTQSPFLQKIPGM</sequence>
<comment type="similarity">
    <text evidence="2">Belongs to the methyl-accepting chemotaxis (MCP) protein family.</text>
</comment>
<evidence type="ECO:0000259" key="7">
    <source>
        <dbReference type="PROSITE" id="PS50111"/>
    </source>
</evidence>
<reference evidence="8 9" key="2">
    <citation type="journal article" date="2011" name="Stand. Genomic Sci.">
        <title>Complete genome sequence of Isosphaera pallida type strain (IS1B).</title>
        <authorList>
            <consortium name="US DOE Joint Genome Institute (JGI-PGF)"/>
            <person name="Goker M."/>
            <person name="Cleland D."/>
            <person name="Saunders E."/>
            <person name="Lapidus A."/>
            <person name="Nolan M."/>
            <person name="Lucas S."/>
            <person name="Hammon N."/>
            <person name="Deshpande S."/>
            <person name="Cheng J.F."/>
            <person name="Tapia R."/>
            <person name="Han C."/>
            <person name="Goodwin L."/>
            <person name="Pitluck S."/>
            <person name="Liolios K."/>
            <person name="Pagani I."/>
            <person name="Ivanova N."/>
            <person name="Mavromatis K."/>
            <person name="Pati A."/>
            <person name="Chen A."/>
            <person name="Palaniappan K."/>
            <person name="Land M."/>
            <person name="Hauser L."/>
            <person name="Chang Y.J."/>
            <person name="Jeffries C.D."/>
            <person name="Detter J.C."/>
            <person name="Beck B."/>
            <person name="Woyke T."/>
            <person name="Bristow J."/>
            <person name="Eisen J.A."/>
            <person name="Markowitz V."/>
            <person name="Hugenholtz P."/>
            <person name="Kyrpides N.C."/>
            <person name="Klenk H.P."/>
        </authorList>
    </citation>
    <scope>NUCLEOTIDE SEQUENCE [LARGE SCALE GENOMIC DNA]</scope>
    <source>
        <strain evidence="9">ATCC 43644 / DSM 9630 / IS1B</strain>
    </source>
</reference>
<keyword evidence="6" id="KW-0472">Membrane</keyword>
<dbReference type="EMBL" id="CP002353">
    <property type="protein sequence ID" value="ADV62422.1"/>
    <property type="molecule type" value="Genomic_DNA"/>
</dbReference>
<evidence type="ECO:0000256" key="2">
    <source>
        <dbReference type="ARBA" id="ARBA00029447"/>
    </source>
</evidence>
<feature type="region of interest" description="Disordered" evidence="5">
    <location>
        <begin position="423"/>
        <end position="463"/>
    </location>
</feature>
<dbReference type="KEGG" id="ipa:Isop_1840"/>
<accession>E8R1Z0</accession>
<dbReference type="HOGENOM" id="CLU_590223_0_0_0"/>
<evidence type="ECO:0000313" key="8">
    <source>
        <dbReference type="EMBL" id="ADV62422.1"/>
    </source>
</evidence>
<proteinExistence type="inferred from homology"/>
<keyword evidence="1 3" id="KW-0807">Transducer</keyword>
<feature type="coiled-coil region" evidence="4">
    <location>
        <begin position="310"/>
        <end position="340"/>
    </location>
</feature>
<evidence type="ECO:0000313" key="9">
    <source>
        <dbReference type="Proteomes" id="UP000008631"/>
    </source>
</evidence>
<dbReference type="Pfam" id="PF00015">
    <property type="entry name" value="MCPsignal"/>
    <property type="match status" value="1"/>
</dbReference>
<dbReference type="GO" id="GO:0007165">
    <property type="term" value="P:signal transduction"/>
    <property type="evidence" value="ECO:0007669"/>
    <property type="project" value="UniProtKB-KW"/>
</dbReference>
<feature type="transmembrane region" description="Helical" evidence="6">
    <location>
        <begin position="7"/>
        <end position="27"/>
    </location>
</feature>
<dbReference type="Gene3D" id="1.10.287.950">
    <property type="entry name" value="Methyl-accepting chemotaxis protein"/>
    <property type="match status" value="1"/>
</dbReference>
<dbReference type="GO" id="GO:0016020">
    <property type="term" value="C:membrane"/>
    <property type="evidence" value="ECO:0007669"/>
    <property type="project" value="InterPro"/>
</dbReference>
<dbReference type="InParanoid" id="E8R1Z0"/>
<dbReference type="PRINTS" id="PR00260">
    <property type="entry name" value="CHEMTRNSDUCR"/>
</dbReference>
<name>E8R1Z0_ISOPI</name>
<dbReference type="InterPro" id="IPR004090">
    <property type="entry name" value="Chemotax_Me-accpt_rcpt"/>
</dbReference>
<keyword evidence="9" id="KW-1185">Reference proteome</keyword>
<keyword evidence="4" id="KW-0175">Coiled coil</keyword>
<evidence type="ECO:0000256" key="1">
    <source>
        <dbReference type="ARBA" id="ARBA00023224"/>
    </source>
</evidence>
<evidence type="ECO:0000256" key="3">
    <source>
        <dbReference type="PROSITE-ProRule" id="PRU00284"/>
    </source>
</evidence>
<feature type="transmembrane region" description="Helical" evidence="6">
    <location>
        <begin position="33"/>
        <end position="52"/>
    </location>
</feature>
<dbReference type="GO" id="GO:0004888">
    <property type="term" value="F:transmembrane signaling receptor activity"/>
    <property type="evidence" value="ECO:0007669"/>
    <property type="project" value="InterPro"/>
</dbReference>
<dbReference type="Proteomes" id="UP000008631">
    <property type="component" value="Chromosome"/>
</dbReference>
<dbReference type="SMART" id="SM00283">
    <property type="entry name" value="MA"/>
    <property type="match status" value="1"/>
</dbReference>
<keyword evidence="6" id="KW-1133">Transmembrane helix</keyword>
<dbReference type="GO" id="GO:0006935">
    <property type="term" value="P:chemotaxis"/>
    <property type="evidence" value="ECO:0007669"/>
    <property type="project" value="InterPro"/>
</dbReference>
<evidence type="ECO:0000256" key="6">
    <source>
        <dbReference type="SAM" id="Phobius"/>
    </source>
</evidence>
<dbReference type="PANTHER" id="PTHR32089:SF112">
    <property type="entry name" value="LYSOZYME-LIKE PROTEIN-RELATED"/>
    <property type="match status" value="1"/>
</dbReference>
<dbReference type="AlphaFoldDB" id="E8R1Z0"/>
<evidence type="ECO:0000256" key="5">
    <source>
        <dbReference type="SAM" id="MobiDB-lite"/>
    </source>
</evidence>
<keyword evidence="6" id="KW-0812">Transmembrane</keyword>
<protein>
    <submittedName>
        <fullName evidence="8">Methyl-accepting chemotaxis sensory transducer</fullName>
    </submittedName>
</protein>
<reference key="1">
    <citation type="submission" date="2010-11" db="EMBL/GenBank/DDBJ databases">
        <title>The complete sequence of chromosome of Isophaera pallida ATCC 43644.</title>
        <authorList>
            <consortium name="US DOE Joint Genome Institute (JGI-PGF)"/>
            <person name="Lucas S."/>
            <person name="Copeland A."/>
            <person name="Lapidus A."/>
            <person name="Bruce D."/>
            <person name="Goodwin L."/>
            <person name="Pitluck S."/>
            <person name="Kyrpides N."/>
            <person name="Mavromatis K."/>
            <person name="Pagani I."/>
            <person name="Ivanova N."/>
            <person name="Saunders E."/>
            <person name="Brettin T."/>
            <person name="Detter J.C."/>
            <person name="Han C."/>
            <person name="Tapia R."/>
            <person name="Land M."/>
            <person name="Hauser L."/>
            <person name="Markowitz V."/>
            <person name="Cheng J.-F."/>
            <person name="Hugenholtz P."/>
            <person name="Woyke T."/>
            <person name="Wu D."/>
            <person name="Eisen J.A."/>
        </authorList>
    </citation>
    <scope>NUCLEOTIDE SEQUENCE</scope>
    <source>
        <strain>ATCC 43644</strain>
    </source>
</reference>
<dbReference type="PROSITE" id="PS50111">
    <property type="entry name" value="CHEMOTAXIS_TRANSDUC_2"/>
    <property type="match status" value="1"/>
</dbReference>
<gene>
    <name evidence="8" type="ordered locus">Isop_1840</name>
</gene>
<dbReference type="InterPro" id="IPR004089">
    <property type="entry name" value="MCPsignal_dom"/>
</dbReference>
<evidence type="ECO:0000256" key="4">
    <source>
        <dbReference type="SAM" id="Coils"/>
    </source>
</evidence>
<dbReference type="PANTHER" id="PTHR32089">
    <property type="entry name" value="METHYL-ACCEPTING CHEMOTAXIS PROTEIN MCPB"/>
    <property type="match status" value="1"/>
</dbReference>
<organism evidence="8 9">
    <name type="scientific">Isosphaera pallida (strain ATCC 43644 / DSM 9630 / IS1B)</name>
    <dbReference type="NCBI Taxonomy" id="575540"/>
    <lineage>
        <taxon>Bacteria</taxon>
        <taxon>Pseudomonadati</taxon>
        <taxon>Planctomycetota</taxon>
        <taxon>Planctomycetia</taxon>
        <taxon>Isosphaerales</taxon>
        <taxon>Isosphaeraceae</taxon>
        <taxon>Isosphaera</taxon>
    </lineage>
</organism>